<comment type="similarity">
    <text evidence="1 5">Belongs to the universal ribosomal protein uL29 family.</text>
</comment>
<evidence type="ECO:0000256" key="2">
    <source>
        <dbReference type="ARBA" id="ARBA00022980"/>
    </source>
</evidence>
<protein>
    <recommendedName>
        <fullName evidence="4 5">Large ribosomal subunit protein uL29</fullName>
    </recommendedName>
</protein>
<dbReference type="InterPro" id="IPR036049">
    <property type="entry name" value="Ribosomal_uL29_sf"/>
</dbReference>
<dbReference type="InterPro" id="IPR001854">
    <property type="entry name" value="Ribosomal_uL29"/>
</dbReference>
<dbReference type="HAMAP" id="MF_00374">
    <property type="entry name" value="Ribosomal_uL29"/>
    <property type="match status" value="1"/>
</dbReference>
<keyword evidence="3 5" id="KW-0687">Ribonucleoprotein</keyword>
<dbReference type="EMBL" id="MGAT01000025">
    <property type="protein sequence ID" value="OGK52323.1"/>
    <property type="molecule type" value="Genomic_DNA"/>
</dbReference>
<dbReference type="SUPFAM" id="SSF46561">
    <property type="entry name" value="Ribosomal protein L29 (L29p)"/>
    <property type="match status" value="1"/>
</dbReference>
<dbReference type="GO" id="GO:0005840">
    <property type="term" value="C:ribosome"/>
    <property type="evidence" value="ECO:0007669"/>
    <property type="project" value="UniProtKB-KW"/>
</dbReference>
<organism evidence="6 7">
    <name type="scientific">Candidatus Roizmanbacteria bacterium RIFCSPLOWO2_01_FULL_44_13</name>
    <dbReference type="NCBI Taxonomy" id="1802069"/>
    <lineage>
        <taxon>Bacteria</taxon>
        <taxon>Candidatus Roizmaniibacteriota</taxon>
    </lineage>
</organism>
<evidence type="ECO:0000256" key="3">
    <source>
        <dbReference type="ARBA" id="ARBA00023274"/>
    </source>
</evidence>
<proteinExistence type="inferred from homology"/>
<evidence type="ECO:0000256" key="4">
    <source>
        <dbReference type="ARBA" id="ARBA00035204"/>
    </source>
</evidence>
<gene>
    <name evidence="5" type="primary">rpmC</name>
    <name evidence="6" type="ORF">A2970_00815</name>
</gene>
<keyword evidence="2 5" id="KW-0689">Ribosomal protein</keyword>
<dbReference type="GO" id="GO:0006412">
    <property type="term" value="P:translation"/>
    <property type="evidence" value="ECO:0007669"/>
    <property type="project" value="UniProtKB-UniRule"/>
</dbReference>
<evidence type="ECO:0000313" key="6">
    <source>
        <dbReference type="EMBL" id="OGK52323.1"/>
    </source>
</evidence>
<comment type="caution">
    <text evidence="6">The sequence shown here is derived from an EMBL/GenBank/DDBJ whole genome shotgun (WGS) entry which is preliminary data.</text>
</comment>
<evidence type="ECO:0000256" key="5">
    <source>
        <dbReference type="HAMAP-Rule" id="MF_00374"/>
    </source>
</evidence>
<reference evidence="6 7" key="1">
    <citation type="journal article" date="2016" name="Nat. Commun.">
        <title>Thousands of microbial genomes shed light on interconnected biogeochemical processes in an aquifer system.</title>
        <authorList>
            <person name="Anantharaman K."/>
            <person name="Brown C.T."/>
            <person name="Hug L.A."/>
            <person name="Sharon I."/>
            <person name="Castelle C.J."/>
            <person name="Probst A.J."/>
            <person name="Thomas B.C."/>
            <person name="Singh A."/>
            <person name="Wilkins M.J."/>
            <person name="Karaoz U."/>
            <person name="Brodie E.L."/>
            <person name="Williams K.H."/>
            <person name="Hubbard S.S."/>
            <person name="Banfield J.F."/>
        </authorList>
    </citation>
    <scope>NUCLEOTIDE SEQUENCE [LARGE SCALE GENOMIC DNA]</scope>
</reference>
<dbReference type="Proteomes" id="UP000178857">
    <property type="component" value="Unassembled WGS sequence"/>
</dbReference>
<dbReference type="GO" id="GO:0003735">
    <property type="term" value="F:structural constituent of ribosome"/>
    <property type="evidence" value="ECO:0007669"/>
    <property type="project" value="InterPro"/>
</dbReference>
<dbReference type="Gene3D" id="1.10.287.310">
    <property type="match status" value="1"/>
</dbReference>
<accession>A0A1F7J9L9</accession>
<name>A0A1F7J9L9_9BACT</name>
<dbReference type="NCBIfam" id="TIGR00012">
    <property type="entry name" value="L29"/>
    <property type="match status" value="1"/>
</dbReference>
<evidence type="ECO:0000313" key="7">
    <source>
        <dbReference type="Proteomes" id="UP000178857"/>
    </source>
</evidence>
<dbReference type="Pfam" id="PF00831">
    <property type="entry name" value="Ribosomal_L29"/>
    <property type="match status" value="1"/>
</dbReference>
<dbReference type="STRING" id="1802069.A2970_00815"/>
<sequence>MKKTVRELKNKTAKELFQEINKMRVELAKLTITQKSNPAKDRNTVMKKKKQLARMLTALTEKNQLEKIKKL</sequence>
<evidence type="ECO:0000256" key="1">
    <source>
        <dbReference type="ARBA" id="ARBA00009254"/>
    </source>
</evidence>
<dbReference type="AlphaFoldDB" id="A0A1F7J9L9"/>
<dbReference type="GO" id="GO:1990904">
    <property type="term" value="C:ribonucleoprotein complex"/>
    <property type="evidence" value="ECO:0007669"/>
    <property type="project" value="UniProtKB-KW"/>
</dbReference>